<evidence type="ECO:0000256" key="5">
    <source>
        <dbReference type="ARBA" id="ARBA00023136"/>
    </source>
</evidence>
<dbReference type="EMBL" id="JAINVV010000017">
    <property type="protein sequence ID" value="MBY8826406.1"/>
    <property type="molecule type" value="Genomic_DNA"/>
</dbReference>
<keyword evidence="3 6" id="KW-0812">Transmembrane</keyword>
<feature type="transmembrane region" description="Helical" evidence="6">
    <location>
        <begin position="87"/>
        <end position="110"/>
    </location>
</feature>
<reference evidence="8 9" key="1">
    <citation type="submission" date="2021-08" db="EMBL/GenBank/DDBJ databases">
        <authorList>
            <person name="Tuo L."/>
        </authorList>
    </citation>
    <scope>NUCLEOTIDE SEQUENCE [LARGE SCALE GENOMIC DNA]</scope>
    <source>
        <strain evidence="8 9">JCM 31229</strain>
    </source>
</reference>
<sequence>MDDMSPPAPQTRGLFSGWALVAILMLFYFLSFVDRALISLMVEPIQHDLKFTDMQMGLLLGPAFGIFYAAAGIPLGRLMDRYSKRWLCMAVVSFWGLSTAISGMASSFALFFASRLGLGAGEAGLSPAAYSLIAEQVPRKRLATAYSFYTVGAFAGGGLAIVGGGWVVHALSASGSVTIPLLGRFHPWQLTFLLVGGLTILAAPLALLLRENVRAASTRPQDGAQPSSGLWALIRTDPLFYLGYPFAFGSVNVIVTAFHVWTPAYMGRTYGWPIETVGLAYGTTQGIAGVIGLLGMGWLVERLYNRGMVDAHAKVPAIALCLSIPAMIAGILSHSPTAFLLASIIFWGATYTYAGYAPAALQLGTPASFRASIGAVYVTFLSVMGLFIGPTMVSWFTEAVLQDKAKIGLSLVFVMIVWAPIALTALMVVARKLRARHAMAPSAEHAVV</sequence>
<dbReference type="SUPFAM" id="SSF103473">
    <property type="entry name" value="MFS general substrate transporter"/>
    <property type="match status" value="1"/>
</dbReference>
<gene>
    <name evidence="8" type="ORF">K7G82_29145</name>
</gene>
<keyword evidence="9" id="KW-1185">Reference proteome</keyword>
<feature type="transmembrane region" description="Helical" evidence="6">
    <location>
        <begin position="281"/>
        <end position="300"/>
    </location>
</feature>
<keyword evidence="2" id="KW-0813">Transport</keyword>
<evidence type="ECO:0000313" key="8">
    <source>
        <dbReference type="EMBL" id="MBY8826406.1"/>
    </source>
</evidence>
<proteinExistence type="predicted"/>
<comment type="caution">
    <text evidence="8">The sequence shown here is derived from an EMBL/GenBank/DDBJ whole genome shotgun (WGS) entry which is preliminary data.</text>
</comment>
<feature type="transmembrane region" description="Helical" evidence="6">
    <location>
        <begin position="12"/>
        <end position="33"/>
    </location>
</feature>
<feature type="transmembrane region" description="Helical" evidence="6">
    <location>
        <begin position="407"/>
        <end position="429"/>
    </location>
</feature>
<feature type="transmembrane region" description="Helical" evidence="6">
    <location>
        <begin position="373"/>
        <end position="395"/>
    </location>
</feature>
<dbReference type="InterPro" id="IPR011701">
    <property type="entry name" value="MFS"/>
</dbReference>
<dbReference type="PANTHER" id="PTHR23505:SF79">
    <property type="entry name" value="PROTEIN SPINSTER"/>
    <property type="match status" value="1"/>
</dbReference>
<evidence type="ECO:0000256" key="2">
    <source>
        <dbReference type="ARBA" id="ARBA00022448"/>
    </source>
</evidence>
<feature type="transmembrane region" description="Helical" evidence="6">
    <location>
        <begin position="239"/>
        <end position="261"/>
    </location>
</feature>
<keyword evidence="5 6" id="KW-0472">Membrane</keyword>
<protein>
    <submittedName>
        <fullName evidence="8">MFS transporter</fullName>
    </submittedName>
</protein>
<organism evidence="8 9">
    <name type="scientific">Sphingomonas colocasiae</name>
    <dbReference type="NCBI Taxonomy" id="1848973"/>
    <lineage>
        <taxon>Bacteria</taxon>
        <taxon>Pseudomonadati</taxon>
        <taxon>Pseudomonadota</taxon>
        <taxon>Alphaproteobacteria</taxon>
        <taxon>Sphingomonadales</taxon>
        <taxon>Sphingomonadaceae</taxon>
        <taxon>Sphingomonas</taxon>
    </lineage>
</organism>
<feature type="transmembrane region" description="Helical" evidence="6">
    <location>
        <begin position="188"/>
        <end position="209"/>
    </location>
</feature>
<comment type="subcellular location">
    <subcellularLocation>
        <location evidence="1">Membrane</location>
        <topology evidence="1">Multi-pass membrane protein</topology>
    </subcellularLocation>
</comment>
<dbReference type="PROSITE" id="PS50850">
    <property type="entry name" value="MFS"/>
    <property type="match status" value="1"/>
</dbReference>
<evidence type="ECO:0000256" key="3">
    <source>
        <dbReference type="ARBA" id="ARBA00022692"/>
    </source>
</evidence>
<dbReference type="InterPro" id="IPR020846">
    <property type="entry name" value="MFS_dom"/>
</dbReference>
<dbReference type="Proteomes" id="UP000706039">
    <property type="component" value="Unassembled WGS sequence"/>
</dbReference>
<feature type="transmembrane region" description="Helical" evidence="6">
    <location>
        <begin position="146"/>
        <end position="168"/>
    </location>
</feature>
<name>A0ABS7PYG4_9SPHN</name>
<feature type="transmembrane region" description="Helical" evidence="6">
    <location>
        <begin position="312"/>
        <end position="332"/>
    </location>
</feature>
<dbReference type="InterPro" id="IPR044770">
    <property type="entry name" value="MFS_spinster-like"/>
</dbReference>
<evidence type="ECO:0000256" key="1">
    <source>
        <dbReference type="ARBA" id="ARBA00004141"/>
    </source>
</evidence>
<accession>A0ABS7PYG4</accession>
<dbReference type="PANTHER" id="PTHR23505">
    <property type="entry name" value="SPINSTER"/>
    <property type="match status" value="1"/>
</dbReference>
<feature type="domain" description="Major facilitator superfamily (MFS) profile" evidence="7">
    <location>
        <begin position="20"/>
        <end position="437"/>
    </location>
</feature>
<dbReference type="Pfam" id="PF07690">
    <property type="entry name" value="MFS_1"/>
    <property type="match status" value="1"/>
</dbReference>
<feature type="transmembrane region" description="Helical" evidence="6">
    <location>
        <begin position="56"/>
        <end position="75"/>
    </location>
</feature>
<evidence type="ECO:0000256" key="6">
    <source>
        <dbReference type="SAM" id="Phobius"/>
    </source>
</evidence>
<feature type="transmembrane region" description="Helical" evidence="6">
    <location>
        <begin position="338"/>
        <end position="361"/>
    </location>
</feature>
<dbReference type="Gene3D" id="1.20.1250.20">
    <property type="entry name" value="MFS general substrate transporter like domains"/>
    <property type="match status" value="2"/>
</dbReference>
<keyword evidence="4 6" id="KW-1133">Transmembrane helix</keyword>
<dbReference type="InterPro" id="IPR036259">
    <property type="entry name" value="MFS_trans_sf"/>
</dbReference>
<evidence type="ECO:0000259" key="7">
    <source>
        <dbReference type="PROSITE" id="PS50850"/>
    </source>
</evidence>
<evidence type="ECO:0000313" key="9">
    <source>
        <dbReference type="Proteomes" id="UP000706039"/>
    </source>
</evidence>
<feature type="transmembrane region" description="Helical" evidence="6">
    <location>
        <begin position="116"/>
        <end position="134"/>
    </location>
</feature>
<evidence type="ECO:0000256" key="4">
    <source>
        <dbReference type="ARBA" id="ARBA00022989"/>
    </source>
</evidence>